<protein>
    <submittedName>
        <fullName evidence="1">Uncharacterized protein</fullName>
    </submittedName>
</protein>
<evidence type="ECO:0000313" key="2">
    <source>
        <dbReference type="Proteomes" id="UP001060170"/>
    </source>
</evidence>
<accession>A0ACC0EUL0</accession>
<reference evidence="2" key="1">
    <citation type="journal article" date="2018" name="BMC Genomics">
        <title>Genomic insights into host adaptation between the wheat stripe rust pathogen (Puccinia striiformis f. sp. tritici) and the barley stripe rust pathogen (Puccinia striiformis f. sp. hordei).</title>
        <authorList>
            <person name="Xia C."/>
            <person name="Wang M."/>
            <person name="Yin C."/>
            <person name="Cornejo O.E."/>
            <person name="Hulbert S.H."/>
            <person name="Chen X."/>
        </authorList>
    </citation>
    <scope>NUCLEOTIDE SEQUENCE [LARGE SCALE GENOMIC DNA]</scope>
    <source>
        <strain evidence="2">93-210</strain>
    </source>
</reference>
<evidence type="ECO:0000313" key="1">
    <source>
        <dbReference type="EMBL" id="KAI7961166.1"/>
    </source>
</evidence>
<reference evidence="2" key="2">
    <citation type="journal article" date="2018" name="Mol. Plant Microbe Interact.">
        <title>Genome sequence resources for the wheat stripe rust pathogen (Puccinia striiformis f. sp. tritici) and the barley stripe rust pathogen (Puccinia striiformis f. sp. hordei).</title>
        <authorList>
            <person name="Xia C."/>
            <person name="Wang M."/>
            <person name="Yin C."/>
            <person name="Cornejo O.E."/>
            <person name="Hulbert S.H."/>
            <person name="Chen X."/>
        </authorList>
    </citation>
    <scope>NUCLEOTIDE SEQUENCE [LARGE SCALE GENOMIC DNA]</scope>
    <source>
        <strain evidence="2">93-210</strain>
    </source>
</reference>
<dbReference type="EMBL" id="CM045866">
    <property type="protein sequence ID" value="KAI7961166.1"/>
    <property type="molecule type" value="Genomic_DNA"/>
</dbReference>
<organism evidence="1 2">
    <name type="scientific">Puccinia striiformis f. sp. tritici</name>
    <dbReference type="NCBI Taxonomy" id="168172"/>
    <lineage>
        <taxon>Eukaryota</taxon>
        <taxon>Fungi</taxon>
        <taxon>Dikarya</taxon>
        <taxon>Basidiomycota</taxon>
        <taxon>Pucciniomycotina</taxon>
        <taxon>Pucciniomycetes</taxon>
        <taxon>Pucciniales</taxon>
        <taxon>Pucciniaceae</taxon>
        <taxon>Puccinia</taxon>
    </lineage>
</organism>
<comment type="caution">
    <text evidence="1">The sequence shown here is derived from an EMBL/GenBank/DDBJ whole genome shotgun (WGS) entry which is preliminary data.</text>
</comment>
<reference evidence="1 2" key="3">
    <citation type="journal article" date="2022" name="Microbiol. Spectr.">
        <title>Folding features and dynamics of 3D genome architecture in plant fungal pathogens.</title>
        <authorList>
            <person name="Xia C."/>
        </authorList>
    </citation>
    <scope>NUCLEOTIDE SEQUENCE [LARGE SCALE GENOMIC DNA]</scope>
    <source>
        <strain evidence="1 2">93-210</strain>
    </source>
</reference>
<gene>
    <name evidence="1" type="ORF">MJO28_001655</name>
</gene>
<sequence>MEEKLWQQPNCYYVPKDEGRKSTLVVVVLWRNIPLEGMFVII</sequence>
<dbReference type="Proteomes" id="UP001060170">
    <property type="component" value="Chromosome 2"/>
</dbReference>
<proteinExistence type="predicted"/>
<keyword evidence="2" id="KW-1185">Reference proteome</keyword>
<name>A0ACC0EUL0_9BASI</name>